<gene>
    <name evidence="7" type="ORF">BK662_06560</name>
</gene>
<dbReference type="PANTHER" id="PTHR45398">
    <property type="match status" value="1"/>
</dbReference>
<feature type="domain" description="Carrier" evidence="6">
    <location>
        <begin position="2520"/>
        <end position="2594"/>
    </location>
</feature>
<evidence type="ECO:0000256" key="3">
    <source>
        <dbReference type="ARBA" id="ARBA00022450"/>
    </source>
</evidence>
<dbReference type="CDD" id="cd17649">
    <property type="entry name" value="A_NRPS_PvdJ-like"/>
    <property type="match status" value="1"/>
</dbReference>
<dbReference type="NCBIfam" id="NF003417">
    <property type="entry name" value="PRK04813.1"/>
    <property type="match status" value="3"/>
</dbReference>
<dbReference type="RefSeq" id="WP_123357450.1">
    <property type="nucleotide sequence ID" value="NZ_MOBM01000010.1"/>
</dbReference>
<dbReference type="Gene3D" id="1.10.1200.10">
    <property type="entry name" value="ACP-like"/>
    <property type="match status" value="3"/>
</dbReference>
<evidence type="ECO:0000256" key="1">
    <source>
        <dbReference type="ARBA" id="ARBA00001957"/>
    </source>
</evidence>
<dbReference type="FunFam" id="1.10.1200.10:FF:000005">
    <property type="entry name" value="Nonribosomal peptide synthetase 1"/>
    <property type="match status" value="3"/>
</dbReference>
<dbReference type="PROSITE" id="PS00012">
    <property type="entry name" value="PHOSPHOPANTETHEINE"/>
    <property type="match status" value="3"/>
</dbReference>
<feature type="domain" description="Carrier" evidence="6">
    <location>
        <begin position="1021"/>
        <end position="1095"/>
    </location>
</feature>
<evidence type="ECO:0000256" key="2">
    <source>
        <dbReference type="ARBA" id="ARBA00006432"/>
    </source>
</evidence>
<feature type="domain" description="Carrier" evidence="6">
    <location>
        <begin position="3601"/>
        <end position="3678"/>
    </location>
</feature>
<dbReference type="FunFam" id="3.40.50.980:FF:000001">
    <property type="entry name" value="Non-ribosomal peptide synthetase"/>
    <property type="match status" value="3"/>
</dbReference>
<reference evidence="7 8" key="1">
    <citation type="submission" date="2016-10" db="EMBL/GenBank/DDBJ databases">
        <title>Comparative genome analysis of multiple Pseudomonas spp. focuses on biocontrol and plant growth promoting traits.</title>
        <authorList>
            <person name="Tao X.-Y."/>
            <person name="Taylor C.G."/>
        </authorList>
    </citation>
    <scope>NUCLEOTIDE SEQUENCE [LARGE SCALE GENOMIC DNA]</scope>
    <source>
        <strain evidence="7 8">36C6</strain>
    </source>
</reference>
<dbReference type="Gene3D" id="2.30.38.10">
    <property type="entry name" value="Luciferase, Domain 3"/>
    <property type="match status" value="3"/>
</dbReference>
<dbReference type="InterPro" id="IPR010071">
    <property type="entry name" value="AA_adenyl_dom"/>
</dbReference>
<dbReference type="Gene3D" id="3.30.559.30">
    <property type="entry name" value="Nonribosomal peptide synthetase, condensation domain"/>
    <property type="match status" value="5"/>
</dbReference>
<dbReference type="InterPro" id="IPR020845">
    <property type="entry name" value="AMP-binding_CS"/>
</dbReference>
<dbReference type="FunFam" id="3.30.300.30:FF:000010">
    <property type="entry name" value="Enterobactin synthetase component F"/>
    <property type="match status" value="3"/>
</dbReference>
<dbReference type="InterPro" id="IPR036736">
    <property type="entry name" value="ACP-like_sf"/>
</dbReference>
<keyword evidence="4" id="KW-0597">Phosphoprotein</keyword>
<dbReference type="SUPFAM" id="SSF47336">
    <property type="entry name" value="ACP-like"/>
    <property type="match status" value="3"/>
</dbReference>
<dbReference type="GO" id="GO:0043041">
    <property type="term" value="P:amino acid activation for nonribosomal peptide biosynthetic process"/>
    <property type="evidence" value="ECO:0007669"/>
    <property type="project" value="UniProtKB-ARBA"/>
</dbReference>
<dbReference type="Pfam" id="PF00501">
    <property type="entry name" value="AMP-binding"/>
    <property type="match status" value="3"/>
</dbReference>
<protein>
    <submittedName>
        <fullName evidence="7">Non-ribosomal peptide synthetase</fullName>
    </submittedName>
</protein>
<dbReference type="InterPro" id="IPR010060">
    <property type="entry name" value="NRPS_synth"/>
</dbReference>
<comment type="cofactor">
    <cofactor evidence="1">
        <name>pantetheine 4'-phosphate</name>
        <dbReference type="ChEBI" id="CHEBI:47942"/>
    </cofactor>
</comment>
<dbReference type="SUPFAM" id="SSF52777">
    <property type="entry name" value="CoA-dependent acyltransferases"/>
    <property type="match status" value="10"/>
</dbReference>
<organism evidence="7 8">
    <name type="scientific">Pseudomonas frederiksbergensis</name>
    <dbReference type="NCBI Taxonomy" id="104087"/>
    <lineage>
        <taxon>Bacteria</taxon>
        <taxon>Pseudomonadati</taxon>
        <taxon>Pseudomonadota</taxon>
        <taxon>Gammaproteobacteria</taxon>
        <taxon>Pseudomonadales</taxon>
        <taxon>Pseudomonadaceae</taxon>
        <taxon>Pseudomonas</taxon>
    </lineage>
</organism>
<feature type="region of interest" description="Disordered" evidence="5">
    <location>
        <begin position="2601"/>
        <end position="2620"/>
    </location>
</feature>
<dbReference type="InterPro" id="IPR001242">
    <property type="entry name" value="Condensation_dom"/>
</dbReference>
<dbReference type="PROSITE" id="PS00455">
    <property type="entry name" value="AMP_BINDING"/>
    <property type="match status" value="3"/>
</dbReference>
<dbReference type="NCBIfam" id="TIGR01733">
    <property type="entry name" value="AA-adenyl-dom"/>
    <property type="match status" value="3"/>
</dbReference>
<dbReference type="PROSITE" id="PS50075">
    <property type="entry name" value="CARRIER"/>
    <property type="match status" value="3"/>
</dbReference>
<dbReference type="CDD" id="cd19543">
    <property type="entry name" value="DCL_NRPS"/>
    <property type="match status" value="2"/>
</dbReference>
<dbReference type="EMBL" id="MOBM01000010">
    <property type="protein sequence ID" value="RON17390.1"/>
    <property type="molecule type" value="Genomic_DNA"/>
</dbReference>
<dbReference type="NCBIfam" id="NF004282">
    <property type="entry name" value="PRK05691.1"/>
    <property type="match status" value="5"/>
</dbReference>
<keyword evidence="3" id="KW-0596">Phosphopantetheine</keyword>
<accession>A0A423HVX8</accession>
<dbReference type="InterPro" id="IPR025110">
    <property type="entry name" value="AMP-bd_C"/>
</dbReference>
<dbReference type="PANTHER" id="PTHR45398:SF1">
    <property type="entry name" value="ENZYME, PUTATIVE (JCVI)-RELATED"/>
    <property type="match status" value="1"/>
</dbReference>
<comment type="caution">
    <text evidence="7">The sequence shown here is derived from an EMBL/GenBank/DDBJ whole genome shotgun (WGS) entry which is preliminary data.</text>
</comment>
<evidence type="ECO:0000256" key="4">
    <source>
        <dbReference type="ARBA" id="ARBA00022553"/>
    </source>
</evidence>
<dbReference type="InterPro" id="IPR045851">
    <property type="entry name" value="AMP-bd_C_sf"/>
</dbReference>
<evidence type="ECO:0000256" key="5">
    <source>
        <dbReference type="SAM" id="MobiDB-lite"/>
    </source>
</evidence>
<dbReference type="Gene3D" id="3.30.300.30">
    <property type="match status" value="3"/>
</dbReference>
<dbReference type="Gene3D" id="3.30.559.10">
    <property type="entry name" value="Chloramphenicol acetyltransferase-like domain"/>
    <property type="match status" value="5"/>
</dbReference>
<dbReference type="Pfam" id="PF13193">
    <property type="entry name" value="AMP-binding_C"/>
    <property type="match status" value="3"/>
</dbReference>
<dbReference type="InterPro" id="IPR020806">
    <property type="entry name" value="PKS_PP-bd"/>
</dbReference>
<dbReference type="Pfam" id="PF00550">
    <property type="entry name" value="PP-binding"/>
    <property type="match status" value="3"/>
</dbReference>
<dbReference type="FunFam" id="2.30.38.10:FF:000001">
    <property type="entry name" value="Non-ribosomal peptide synthetase PvdI"/>
    <property type="match status" value="2"/>
</dbReference>
<dbReference type="FunFam" id="3.40.50.12780:FF:000012">
    <property type="entry name" value="Non-ribosomal peptide synthetase"/>
    <property type="match status" value="1"/>
</dbReference>
<evidence type="ECO:0000259" key="6">
    <source>
        <dbReference type="PROSITE" id="PS50075"/>
    </source>
</evidence>
<dbReference type="GO" id="GO:0031177">
    <property type="term" value="F:phosphopantetheine binding"/>
    <property type="evidence" value="ECO:0007669"/>
    <property type="project" value="InterPro"/>
</dbReference>
<evidence type="ECO:0000313" key="8">
    <source>
        <dbReference type="Proteomes" id="UP000284002"/>
    </source>
</evidence>
<dbReference type="CDD" id="cd19534">
    <property type="entry name" value="E_NRPS"/>
    <property type="match status" value="2"/>
</dbReference>
<dbReference type="Proteomes" id="UP000284002">
    <property type="component" value="Unassembled WGS sequence"/>
</dbReference>
<proteinExistence type="inferred from homology"/>
<dbReference type="Pfam" id="PF00668">
    <property type="entry name" value="Condensation"/>
    <property type="match status" value="5"/>
</dbReference>
<dbReference type="SUPFAM" id="SSF56801">
    <property type="entry name" value="Acetyl-CoA synthetase-like"/>
    <property type="match status" value="3"/>
</dbReference>
<comment type="similarity">
    <text evidence="2">Belongs to the ATP-dependent AMP-binding enzyme family.</text>
</comment>
<sequence>MQELIESVGQLSAKQRKALAVLLKQKGVNLFDIAPVFKRTAEEPLLLSYAQQRQWFLWQWAPHSAAYNIPTALRLQGPLDVAALQRSVQALIERHETLRTVFTQDAGQPLQTILPAGSFALDIHELSPELAANPQASIQAFVQTQSQQAFDLQTGPLLRAALLQVTPHDHVLVLTLHHIVSDGWSLQVMIEELVQLYAGFNLGHDAGLPALPIQYADYALWQRQWMEAGEQERQLAYWQQQLGGEQPVLELPADRARPVEQSFAGASHNLILDPTLSDSLKAFARRENVTLFVLLLASFQALLHRYSGQADIRVGVPVANRGRVEIERLIGFFVNTQALKADVDGQASFVDLLRQVRQTAQEAQAHQDLPFEQLVEALEPGRSLSHSPLFQVMFNHQAESRISVETRLNGLSIEPLEWQSATAQFDLVLNTTEQAHGIEAVLKYATDLFEPATIERLAQHWRNLLRAIVQDPTQRIAQLPVLDDEQQQQLLAHWNPSPVMHPVSQCIHQLIEAQAEHRPDAPAVVFAGQRLIYAELNHRANQWAHQLIARGVGPDVRVGVAVERSLEMIVAIVAVLKAGGAYVPLDPSYPDDRLRYMIEDSGIELLLTQGHLLAQLPIPPGLACLDLNQPLLESSTANPPCRTTADNLAYVIYTSGSTGKPKGALLSHGNVIRLFSATDHWFGFGPEDSWTLFHSYAFDFSVWEIFGALLHGGKLVVVPHDVTRSPEEFYTLLCDEQVTVLNQTPSAFKPLMQVASASSRNHALRYVVFGGEALEVQSLRPWFERFGDRAPTLINMYGITETTVHVTYRPLSLADLQQTHSSPIGEPIVDLSWYLLDDALNLVPQGCIGELYIAGAGLARGYLNQPGMSATRFVPDPFNPVAGERLYRTGDLARLRGDGVIEYIGRIDHQVKIRGFRIELGEIETQLLKHDAVREAVVLAVEGLSGQQLATWIVPSEPLDADAHAGLRDSIKAQLRETLSDYMVPVSWVFLERLPLTANGKLDRKQLPNPDVSLVQEAYAAPRSELEQRLAEIWQDVLKVEQVGLNDNFFELGGDSIISIQVVSRARQAGIRFSPKDIFQHQTVQRLATVAQQSDAVQAMQGDVLGAAVLTPIQQYFFATDIPERQHWNQSILLTPAEPLQAAALKQALEHLQRHHDALRLRYRQTAGVWGQEHAAVDQPNTLLRTVALPDSEALPALCLALQRSLNLSDGPLIRAALVDLPDASQRLLLVIHHLVVDGVSWRILLEDLQTTYQQLSTGTPLRLPAKTTAFKDWGERLQGYARSAGLETELDYWRGQLAEAPADLPLDNPDGQLQNRFERSVDTRLDAERTRQLLQQAPAVYRTQVNDLLLTALARVLCEWTASDSALVQLEGHGREDLFDDLDLSRTVGWFTSMFPVRLTPQASLEASIKGIKEQLRSIPNKGIGFGLLRYLGSDAAQAALSGLSQPKVTFNYLGQFDNNFDEGTLWVPATEDKGAGQDEQAPMSNWLTIDGRVYQGQLSLTWTYSSDVFEEATINALARAYEVALGELIDHCLSHPSGGLTPSDVPLAGLSQAHLDSLPITAQRIEDIYPLAPMQQGILFHSLYDADASAYVYQMLLDIDGLDVPRFQQAWQRVVDRHEVLRAGFIWGRDGLDTPLQVIYRQLTLEMPEVDVRAEPDLQAVLEARALADRERGFDLQNPPLLRLCLLRTADDRHRLIFTCHHILMDGWSNSRMFGEVLQDYAGHPVPSAQGRYRDFLAWLQRQDKDAAQAFWRGQLAELDEPTRLASACHGQTVPGPGKGVHKLTFDAAFTQRLNGFSRQQQVTLNSLVQAAWLLVLQRYTGQSSVAFGATVSGRPVDLPGIEQQLGLFINTLPVIASPPATCSVSDWVRSVQDKNLLLRDYEQTPLQDIQRLAALNGEALFDTLLVFENYPVSDTLEANPGGLRFSGLEHREQTNYGLTLIAGAGEVLSLDFNYLTEHFAERSIVGLAAHLEEVLRQFLDAPQRLLGEIGLLPASELRTLAEWNDHHAAYPVQALIHQGFEAQVEARPQAIALRHAGAGLTYAELNRRANQLARHLQTLGVGAEIRVGVAMPRSAELVIALMAVLKAGGTYVPLDPDYPADRVAYMLDDSQARVLLTQQHLLSQLPETQAQVVWVEAGGQAFANLAPHNLEGRIDSANLAYVIYTSGSTGKPKGVAIAHRNVQALIHWSHEVYSEEDLQGVLASTSVCFDLSVWEIFVTLARGGSIIMARNALELPDLPERDQVRLINTVPSAIAALQRAGQIPHGVRIINLAGEPLKQSLVDTLYRETSVEHVYDLYGPSEDTTYSTCTRREAGGQANIGRPLVNTTAHLLDAQLQAAPIGVAAELYLAGDGITRGYLFRPGLTAERFVPNPLASNGERMYRTGDLTRLRDDGLIEYVGRIDHQVKVRGFRIELGEIEAHLLAYDSVREGVVLAVEGHSGQQLVAYVVPTQADLNSQEQDDLSEALKTGLKAHLPDYMVPGQWLFIEQLPLTPNGKLDRKALPTPDVNQLQRDYVAPRTALEQQIAGIWQDILKLTRVGVTDNFFTLGGDSIISIQVVSRARQAGIRFTPRDLFQQQTVERLARVVQMNVSLENDESPVRGSTAFKRSSQPGSHELTPSDFPLARLDQTQLDALPVPAAAIEDIYPLSPMQEGMLFHTLSDNGSSLYVNQVSLPVKGLDVGRFRAAWEYIIERQAILRTSFHWQDGLTKPLQIVQYHAALQMQVLDWRGQDISDAQIAEFATEDRALGFDLAEAKLQRVTLLRLSDDQYQMVWTSHHILMDGWSSSRLFGEVLQYYSKGQVSGENGRYRDFIAWLQAQDQDAQELFWKARLAAVNEPTALSQAIHPRHSADVSGHDAIYSNWDIAQTARLLQFCRDLRITPNTLIQGAWLLLLQRYTGQRTVTFGATVSGRPENLPNVGNMLGLFINTLPIIQTPEPDQRLADWLNQVQAYNLDIRDYSQAPLADVQRWSNLGGQALFDSIVVFENFPIDDRLQEENDTDLTFGKSIGHGVTNVPMDLAVMLGDELSIEYLYLCSHFSAEAVEGIRLTLENTLEAMMRAPYERLGNLQRLSPEQWLSMQTWSAKPPAEHQPQLLPELISRHALSQPEAIAVQCAGLSLSYGELERRANRLAHCLIEHGAGPEVVIGVALPRSLEMVVSFLAVLKSGAAYVPLDIDYPPERLAYMIEDSGMALLLTQSSLRATLPAPEGLLRLELDQLDESRYGDEAPVCRVLEQGLAYLVYTSGSTGRPKGVAVTQGPLSMHCQAIAKLYEMDTRSCELHFMSFAFDGAHERWLSTLYSGGRLVVRDGCLWTPEQTWQALHEYGVTIACFPPAYLKQLAEYAAASGIAPPPVRIYCFGGDAVPDQTFEQVKAALRPEYFTNGYGPTETVVTPMLWKVPVSQQCEAAYAPIGRAVGARSLYVLDEDLNPLPPGFAGELYIGGYGVARGYHGRPDLTCERFVPNPFASGERLYRTGDLVRLRQDGVIDYVGRIDHQVKVRGFRIELGEVEASLRQLAQVSDALVIARDNASGKQLIGYVVTDAGQELGDELKAGLRTTLPEYMVPAQIVCLSAFPVTPNGKLDRKALPEPEFKSEEYVAPRNQQEQLLADIWAQVLQVEQVGISDNFFELGGDSILSLQVISRVRNHPTLQMELKLRDLMRYQTIAGIVEQDVVKAGTAQPSVDLTHVASEGLFTLLPIQEWFFAEGMAEPHHYNQSLLLSARQALDLDALEQALGWIENHHDALRLRFCQEGGRWLQRYAAPTDRREPVLWRREAENSEQVEALANLTQRSLKLDDGPAWRAVHIALQDGQARLLMVIHHLVVDTVSWRILLDDLKVAYEACVMGIEPQLPIRTSSYRAFAEALQAQAPVIAEQELGYWLEQLDQPGVDLPCDNRRGKNQVRHQAQARLKLSREHTEQLLKQAPAVYRTQINDLLLSALSRALCRWSEQSSALILLEGHGREDLFESIDLSRSLGWFTSMFPVRLTPDSADIGASIVNVQAQLAAIPQKGIGYGVLRHLAGPQLARQLADLPQARVTFNYLGQFDQSFDEQALLVPALEETGDNYSLQANLGNWLEIVGQVYDGQLALRCIYSTQRYRASTMERFMQDYQRELEALIEHCMAQVG</sequence>
<dbReference type="InterPro" id="IPR006162">
    <property type="entry name" value="Ppantetheine_attach_site"/>
</dbReference>
<dbReference type="CDD" id="cd19531">
    <property type="entry name" value="LCL_NRPS-like"/>
    <property type="match status" value="1"/>
</dbReference>
<dbReference type="FunFam" id="3.40.50.980:FF:000002">
    <property type="entry name" value="Enterobactin synthetase component F"/>
    <property type="match status" value="1"/>
</dbReference>
<dbReference type="NCBIfam" id="TIGR01720">
    <property type="entry name" value="NRPS-para261"/>
    <property type="match status" value="2"/>
</dbReference>
<dbReference type="FunFam" id="3.30.559.10:FF:000012">
    <property type="entry name" value="Non-ribosomal peptide synthetase"/>
    <property type="match status" value="1"/>
</dbReference>
<dbReference type="GO" id="GO:0003824">
    <property type="term" value="F:catalytic activity"/>
    <property type="evidence" value="ECO:0007669"/>
    <property type="project" value="InterPro"/>
</dbReference>
<dbReference type="InterPro" id="IPR023213">
    <property type="entry name" value="CAT-like_dom_sf"/>
</dbReference>
<dbReference type="InterPro" id="IPR009081">
    <property type="entry name" value="PP-bd_ACP"/>
</dbReference>
<dbReference type="InterPro" id="IPR000873">
    <property type="entry name" value="AMP-dep_synth/lig_dom"/>
</dbReference>
<evidence type="ECO:0000313" key="7">
    <source>
        <dbReference type="EMBL" id="RON17390.1"/>
    </source>
</evidence>
<dbReference type="GO" id="GO:0044550">
    <property type="term" value="P:secondary metabolite biosynthetic process"/>
    <property type="evidence" value="ECO:0007669"/>
    <property type="project" value="UniProtKB-ARBA"/>
</dbReference>
<name>A0A423HVX8_9PSED</name>
<dbReference type="Gene3D" id="3.40.50.980">
    <property type="match status" value="6"/>
</dbReference>
<dbReference type="SMART" id="SM00823">
    <property type="entry name" value="PKS_PP"/>
    <property type="match status" value="2"/>
</dbReference>
<dbReference type="CDD" id="cd17643">
    <property type="entry name" value="A_NRPS_Cytc1-like"/>
    <property type="match status" value="1"/>
</dbReference>